<organism evidence="2 3">
    <name type="scientific">Olivibacter oleidegradans</name>
    <dbReference type="NCBI Taxonomy" id="760123"/>
    <lineage>
        <taxon>Bacteria</taxon>
        <taxon>Pseudomonadati</taxon>
        <taxon>Bacteroidota</taxon>
        <taxon>Sphingobacteriia</taxon>
        <taxon>Sphingobacteriales</taxon>
        <taxon>Sphingobacteriaceae</taxon>
        <taxon>Olivibacter</taxon>
    </lineage>
</organism>
<feature type="transmembrane region" description="Helical" evidence="1">
    <location>
        <begin position="12"/>
        <end position="28"/>
    </location>
</feature>
<feature type="transmembrane region" description="Helical" evidence="1">
    <location>
        <begin position="95"/>
        <end position="114"/>
    </location>
</feature>
<evidence type="ECO:0000313" key="3">
    <source>
        <dbReference type="Proteomes" id="UP001589774"/>
    </source>
</evidence>
<keyword evidence="1" id="KW-0812">Transmembrane</keyword>
<evidence type="ECO:0000313" key="2">
    <source>
        <dbReference type="EMBL" id="MFC0318867.1"/>
    </source>
</evidence>
<keyword evidence="1" id="KW-1133">Transmembrane helix</keyword>
<dbReference type="InterPro" id="IPR024294">
    <property type="entry name" value="DUF3810"/>
</dbReference>
<sequence length="359" mass="41338">MGEKVVQQIRRSTVLVAVLVLFWWLSTYNSLVERFYSGKLFPVFAIVGQSITAWIPFSLGDCLYLLGILVFLVFLITIVVNLFRKNYSTALVRALKALNMVFVLMVCFYLFWGMNYFRLPLEKRMGLQMEIGESCELLEVTALCIERANSFRKQLKETDLQISNEAIFLKAQNLIASNSTLQPYIFSYLPTIKSPITNLQVNYTGVAGYFNPFTQEAQVNTSMPIFSKPFTACHELGHQAGIGFEDEANLIGFILCTESKDLLFQYAAYYNAVFMLLNQLAFQDRDAYFNMLKLIDPAVLNDAKEEEAYWRRFDGVLTHASSKFYNEYLQLNNQPEGLKRYSRMTKLLIAWKRKIAADF</sequence>
<reference evidence="2 3" key="1">
    <citation type="submission" date="2024-09" db="EMBL/GenBank/DDBJ databases">
        <authorList>
            <person name="Sun Q."/>
            <person name="Mori K."/>
        </authorList>
    </citation>
    <scope>NUCLEOTIDE SEQUENCE [LARGE SCALE GENOMIC DNA]</scope>
    <source>
        <strain evidence="2 3">CCM 7765</strain>
    </source>
</reference>
<keyword evidence="1" id="KW-0472">Membrane</keyword>
<dbReference type="RefSeq" id="WP_013666307.1">
    <property type="nucleotide sequence ID" value="NZ_JBHLWO010000002.1"/>
</dbReference>
<evidence type="ECO:0000256" key="1">
    <source>
        <dbReference type="SAM" id="Phobius"/>
    </source>
</evidence>
<proteinExistence type="predicted"/>
<protein>
    <submittedName>
        <fullName evidence="2">DUF3810 domain-containing protein</fullName>
    </submittedName>
</protein>
<feature type="transmembrane region" description="Helical" evidence="1">
    <location>
        <begin position="63"/>
        <end position="83"/>
    </location>
</feature>
<gene>
    <name evidence="2" type="ORF">ACFFI0_11130</name>
</gene>
<keyword evidence="3" id="KW-1185">Reference proteome</keyword>
<dbReference type="Proteomes" id="UP001589774">
    <property type="component" value="Unassembled WGS sequence"/>
</dbReference>
<comment type="caution">
    <text evidence="2">The sequence shown here is derived from an EMBL/GenBank/DDBJ whole genome shotgun (WGS) entry which is preliminary data.</text>
</comment>
<dbReference type="Pfam" id="PF12725">
    <property type="entry name" value="DUF3810"/>
    <property type="match status" value="1"/>
</dbReference>
<dbReference type="EMBL" id="JBHLWO010000002">
    <property type="protein sequence ID" value="MFC0318867.1"/>
    <property type="molecule type" value="Genomic_DNA"/>
</dbReference>
<accession>A0ABV6HJ30</accession>
<name>A0ABV6HJ30_9SPHI</name>